<organism evidence="2">
    <name type="scientific">marine sediment metagenome</name>
    <dbReference type="NCBI Taxonomy" id="412755"/>
    <lineage>
        <taxon>unclassified sequences</taxon>
        <taxon>metagenomes</taxon>
        <taxon>ecological metagenomes</taxon>
    </lineage>
</organism>
<proteinExistence type="predicted"/>
<evidence type="ECO:0000256" key="1">
    <source>
        <dbReference type="SAM" id="Phobius"/>
    </source>
</evidence>
<dbReference type="EMBL" id="BART01041215">
    <property type="protein sequence ID" value="GAH24079.1"/>
    <property type="molecule type" value="Genomic_DNA"/>
</dbReference>
<feature type="non-terminal residue" evidence="2">
    <location>
        <position position="1"/>
    </location>
</feature>
<reference evidence="2" key="1">
    <citation type="journal article" date="2014" name="Front. Microbiol.">
        <title>High frequency of phylogenetically diverse reductive dehalogenase-homologous genes in deep subseafloor sedimentary metagenomes.</title>
        <authorList>
            <person name="Kawai M."/>
            <person name="Futagami T."/>
            <person name="Toyoda A."/>
            <person name="Takaki Y."/>
            <person name="Nishi S."/>
            <person name="Hori S."/>
            <person name="Arai W."/>
            <person name="Tsubouchi T."/>
            <person name="Morono Y."/>
            <person name="Uchiyama I."/>
            <person name="Ito T."/>
            <person name="Fujiyama A."/>
            <person name="Inagaki F."/>
            <person name="Takami H."/>
        </authorList>
    </citation>
    <scope>NUCLEOTIDE SEQUENCE</scope>
    <source>
        <strain evidence="2">Expedition CK06-06</strain>
    </source>
</reference>
<evidence type="ECO:0000313" key="2">
    <source>
        <dbReference type="EMBL" id="GAH24079.1"/>
    </source>
</evidence>
<keyword evidence="1" id="KW-0812">Transmembrane</keyword>
<sequence>IGSPGSSGAFTVVIGVGVALIVVGVVMAIRTKE</sequence>
<feature type="transmembrane region" description="Helical" evidence="1">
    <location>
        <begin position="6"/>
        <end position="29"/>
    </location>
</feature>
<keyword evidence="1" id="KW-1133">Transmembrane helix</keyword>
<name>X1F3Y5_9ZZZZ</name>
<keyword evidence="1" id="KW-0472">Membrane</keyword>
<comment type="caution">
    <text evidence="2">The sequence shown here is derived from an EMBL/GenBank/DDBJ whole genome shotgun (WGS) entry which is preliminary data.</text>
</comment>
<dbReference type="AlphaFoldDB" id="X1F3Y5"/>
<gene>
    <name evidence="2" type="ORF">S01H4_66498</name>
</gene>
<accession>X1F3Y5</accession>
<protein>
    <submittedName>
        <fullName evidence="2">Uncharacterized protein</fullName>
    </submittedName>
</protein>